<dbReference type="InterPro" id="IPR016164">
    <property type="entry name" value="FAD-linked_Oxase-like_C"/>
</dbReference>
<dbReference type="InterPro" id="IPR016171">
    <property type="entry name" value="Vanillyl_alc_oxidase_C-sub2"/>
</dbReference>
<reference evidence="6 7" key="1">
    <citation type="submission" date="2019-03" db="EMBL/GenBank/DDBJ databases">
        <title>Genomic Encyclopedia of Type Strains, Phase IV (KMG-IV): sequencing the most valuable type-strain genomes for metagenomic binning, comparative biology and taxonomic classification.</title>
        <authorList>
            <person name="Goeker M."/>
        </authorList>
    </citation>
    <scope>NUCLEOTIDE SEQUENCE [LARGE SCALE GENOMIC DNA]</scope>
    <source>
        <strain evidence="6 7">LX-B</strain>
    </source>
</reference>
<evidence type="ECO:0000256" key="4">
    <source>
        <dbReference type="ARBA" id="ARBA00023002"/>
    </source>
</evidence>
<comment type="caution">
    <text evidence="6">The sequence shown here is derived from an EMBL/GenBank/DDBJ whole genome shotgun (WGS) entry which is preliminary data.</text>
</comment>
<dbReference type="EMBL" id="SLUN01000001">
    <property type="protein sequence ID" value="TCL76852.1"/>
    <property type="molecule type" value="Genomic_DNA"/>
</dbReference>
<dbReference type="InterPro" id="IPR051914">
    <property type="entry name" value="FAD-linked_OxidoTrans_Type4"/>
</dbReference>
<dbReference type="Proteomes" id="UP000295008">
    <property type="component" value="Unassembled WGS sequence"/>
</dbReference>
<evidence type="ECO:0000256" key="1">
    <source>
        <dbReference type="ARBA" id="ARBA00001974"/>
    </source>
</evidence>
<dbReference type="GO" id="GO:0071949">
    <property type="term" value="F:FAD binding"/>
    <property type="evidence" value="ECO:0007669"/>
    <property type="project" value="InterPro"/>
</dbReference>
<evidence type="ECO:0000256" key="3">
    <source>
        <dbReference type="ARBA" id="ARBA00022827"/>
    </source>
</evidence>
<feature type="domain" description="FAD-binding PCMH-type" evidence="5">
    <location>
        <begin position="42"/>
        <end position="221"/>
    </location>
</feature>
<evidence type="ECO:0000313" key="7">
    <source>
        <dbReference type="Proteomes" id="UP000295008"/>
    </source>
</evidence>
<dbReference type="InterPro" id="IPR016166">
    <property type="entry name" value="FAD-bd_PCMH"/>
</dbReference>
<dbReference type="PANTHER" id="PTHR42934:SF2">
    <property type="entry name" value="GLYCOLATE OXIDASE SUBUNIT GLCD"/>
    <property type="match status" value="1"/>
</dbReference>
<sequence length="468" mass="50956">MPDYQQLSAADLAALEAICGPERVLTGPAINEDYHHDEMPEYGKFPPEVVVEAQSAAEIARIMRYASERRIPVTPRGSGTGLCGGAVPVRGGILLSTARMNRILEIDEENLTVTTEPGVLLMELAKAVLERDLLYPPDPGEKSATIGGNVMTNAGGMRAVKYGVTRDYVRGMEVVLPNGDLLELGGKIAKNSSGYSLKDLLIGSEGTLGIVTRLTLRLVPLPKKVISLLVPFPDLDGCIGTVPQIIKSKAVPTAIEFMEREVIVAAEEYLGKSFPDKSSDAYLLLTFDGNSAAEVERQAEQVAEICLAAGAVDVLISDTEERQEAIWSARGAFLEAIKSSTPEMDECDVVVPRNRIAVFVKFVKELERKHAIRIRSFGHAGDGNLHIYVCKDDLSEAAWREKLDRVMRELYDKAIELDGKVSGEHGIGHAKVPFLRQSEGETYFNLIQAVKQAFDPQGILNPGKVCGR</sequence>
<dbReference type="GO" id="GO:0016491">
    <property type="term" value="F:oxidoreductase activity"/>
    <property type="evidence" value="ECO:0007669"/>
    <property type="project" value="UniProtKB-KW"/>
</dbReference>
<dbReference type="Pfam" id="PF01565">
    <property type="entry name" value="FAD_binding_4"/>
    <property type="match status" value="1"/>
</dbReference>
<keyword evidence="3" id="KW-0274">FAD</keyword>
<dbReference type="Gene3D" id="3.30.70.2740">
    <property type="match status" value="1"/>
</dbReference>
<accession>A0A4R1SDW2</accession>
<dbReference type="InterPro" id="IPR036318">
    <property type="entry name" value="FAD-bd_PCMH-like_sf"/>
</dbReference>
<dbReference type="Gene3D" id="3.30.465.10">
    <property type="match status" value="1"/>
</dbReference>
<dbReference type="SUPFAM" id="SSF56176">
    <property type="entry name" value="FAD-binding/transporter-associated domain-like"/>
    <property type="match status" value="1"/>
</dbReference>
<dbReference type="InterPro" id="IPR016169">
    <property type="entry name" value="FAD-bd_PCMH_sub2"/>
</dbReference>
<evidence type="ECO:0000259" key="5">
    <source>
        <dbReference type="PROSITE" id="PS51387"/>
    </source>
</evidence>
<keyword evidence="2" id="KW-0285">Flavoprotein</keyword>
<evidence type="ECO:0000256" key="2">
    <source>
        <dbReference type="ARBA" id="ARBA00022630"/>
    </source>
</evidence>
<gene>
    <name evidence="6" type="ORF">EDC14_1001135</name>
</gene>
<dbReference type="InterPro" id="IPR006094">
    <property type="entry name" value="Oxid_FAD_bind_N"/>
</dbReference>
<keyword evidence="7" id="KW-1185">Reference proteome</keyword>
<dbReference type="Gene3D" id="3.30.70.2190">
    <property type="match status" value="1"/>
</dbReference>
<dbReference type="PROSITE" id="PS51387">
    <property type="entry name" value="FAD_PCMH"/>
    <property type="match status" value="1"/>
</dbReference>
<name>A0A4R1SDW2_HYDET</name>
<dbReference type="InterPro" id="IPR004113">
    <property type="entry name" value="FAD-bd_oxidored_4_C"/>
</dbReference>
<protein>
    <submittedName>
        <fullName evidence="6">Glycolate oxidase</fullName>
    </submittedName>
</protein>
<organism evidence="6 7">
    <name type="scientific">Hydrogenispora ethanolica</name>
    <dbReference type="NCBI Taxonomy" id="1082276"/>
    <lineage>
        <taxon>Bacteria</taxon>
        <taxon>Bacillati</taxon>
        <taxon>Bacillota</taxon>
        <taxon>Hydrogenispora</taxon>
    </lineage>
</organism>
<dbReference type="PANTHER" id="PTHR42934">
    <property type="entry name" value="GLYCOLATE OXIDASE SUBUNIT GLCD"/>
    <property type="match status" value="1"/>
</dbReference>
<evidence type="ECO:0000313" key="6">
    <source>
        <dbReference type="EMBL" id="TCL76852.1"/>
    </source>
</evidence>
<dbReference type="AlphaFoldDB" id="A0A4R1SDW2"/>
<dbReference type="Gene3D" id="1.10.45.10">
    <property type="entry name" value="Vanillyl-alcohol Oxidase, Chain A, domain 4"/>
    <property type="match status" value="1"/>
</dbReference>
<dbReference type="OrthoDB" id="9767256at2"/>
<proteinExistence type="predicted"/>
<dbReference type="FunFam" id="1.10.45.10:FF:000001">
    <property type="entry name" value="D-lactate dehydrogenase mitochondrial"/>
    <property type="match status" value="1"/>
</dbReference>
<comment type="cofactor">
    <cofactor evidence="1">
        <name>FAD</name>
        <dbReference type="ChEBI" id="CHEBI:57692"/>
    </cofactor>
</comment>
<keyword evidence="4" id="KW-0560">Oxidoreductase</keyword>
<dbReference type="SUPFAM" id="SSF55103">
    <property type="entry name" value="FAD-linked oxidases, C-terminal domain"/>
    <property type="match status" value="1"/>
</dbReference>
<dbReference type="Pfam" id="PF02913">
    <property type="entry name" value="FAD-oxidase_C"/>
    <property type="match status" value="1"/>
</dbReference>
<dbReference type="RefSeq" id="WP_132012249.1">
    <property type="nucleotide sequence ID" value="NZ_SLUN01000001.1"/>
</dbReference>